<sequence length="190" mass="20835">MIWELALQSHPATPCPAIHTLNVTVEQLADGSLRLHYTLSGDLAQVRIPAPQSPVFTDGLWQYTCFEAFVAVKGETAYREFNFSPSSQWAAYAFSDYRQPVESPLILAPFPPCGGRAGDGGECSEQDSQSTYQLDATIPSTALPAAAPLQLALTAVIELTDGSKSYWALKHPGERPDFHHRDGFTHEIWS</sequence>
<comment type="caution">
    <text evidence="1">The sequence shown here is derived from an EMBL/GenBank/DDBJ whole genome shotgun (WGS) entry which is preliminary data.</text>
</comment>
<dbReference type="EMBL" id="MTEJ01000547">
    <property type="protein sequence ID" value="OQX01761.1"/>
    <property type="molecule type" value="Genomic_DNA"/>
</dbReference>
<name>A0A1Y1QBC4_9GAMM</name>
<protein>
    <recommendedName>
        <fullName evidence="3">DOMON-like domain-containing protein</fullName>
    </recommendedName>
</protein>
<evidence type="ECO:0000313" key="2">
    <source>
        <dbReference type="Proteomes" id="UP000192491"/>
    </source>
</evidence>
<reference evidence="1 2" key="1">
    <citation type="submission" date="2017-01" db="EMBL/GenBank/DDBJ databases">
        <title>Novel large sulfur bacteria in the metagenomes of groundwater-fed chemosynthetic microbial mats in the Lake Huron basin.</title>
        <authorList>
            <person name="Sharrar A.M."/>
            <person name="Flood B.E."/>
            <person name="Bailey J.V."/>
            <person name="Jones D.S."/>
            <person name="Biddanda B."/>
            <person name="Ruberg S.A."/>
            <person name="Marcus D.N."/>
            <person name="Dick G.J."/>
        </authorList>
    </citation>
    <scope>NUCLEOTIDE SEQUENCE [LARGE SCALE GENOMIC DNA]</scope>
    <source>
        <strain evidence="1">A8</strain>
    </source>
</reference>
<evidence type="ECO:0000313" key="1">
    <source>
        <dbReference type="EMBL" id="OQX01761.1"/>
    </source>
</evidence>
<proteinExistence type="predicted"/>
<organism evidence="1 2">
    <name type="scientific">Thiothrix lacustris</name>
    <dbReference type="NCBI Taxonomy" id="525917"/>
    <lineage>
        <taxon>Bacteria</taxon>
        <taxon>Pseudomonadati</taxon>
        <taxon>Pseudomonadota</taxon>
        <taxon>Gammaproteobacteria</taxon>
        <taxon>Thiotrichales</taxon>
        <taxon>Thiotrichaceae</taxon>
        <taxon>Thiothrix</taxon>
    </lineage>
</organism>
<dbReference type="CDD" id="cd09627">
    <property type="entry name" value="DOMON_murB_like"/>
    <property type="match status" value="1"/>
</dbReference>
<dbReference type="AlphaFoldDB" id="A0A1Y1QBC4"/>
<evidence type="ECO:0008006" key="3">
    <source>
        <dbReference type="Google" id="ProtNLM"/>
    </source>
</evidence>
<accession>A0A1Y1QBC4</accession>
<dbReference type="Gene3D" id="2.60.40.1190">
    <property type="match status" value="1"/>
</dbReference>
<gene>
    <name evidence="1" type="ORF">BWK73_45055</name>
</gene>
<dbReference type="Proteomes" id="UP000192491">
    <property type="component" value="Unassembled WGS sequence"/>
</dbReference>